<dbReference type="InterPro" id="IPR022781">
    <property type="entry name" value="Flagellar_biosynth_FliO"/>
</dbReference>
<reference evidence="7 8" key="1">
    <citation type="submission" date="2016-02" db="EMBL/GenBank/DDBJ databases">
        <title>Draft Genome for Tepidibacillus decaturensis nov. sp. Strain Z9, an Anaerobic, Moderately Thermophilic and Heterotrophic Bacterium from Deep Subsurface of the Illinois Basin, USA.</title>
        <authorList>
            <person name="Dong Y."/>
            <person name="Chang J.Y."/>
            <person name="Sanford R."/>
            <person name="Fouke B.W."/>
        </authorList>
    </citation>
    <scope>NUCLEOTIDE SEQUENCE [LARGE SCALE GENOMIC DNA]</scope>
    <source>
        <strain evidence="7 8">Z9</strain>
    </source>
</reference>
<keyword evidence="3 6" id="KW-0812">Transmembrane</keyword>
<evidence type="ECO:0000256" key="3">
    <source>
        <dbReference type="ARBA" id="ARBA00022692"/>
    </source>
</evidence>
<dbReference type="Pfam" id="PF04347">
    <property type="entry name" value="FliO"/>
    <property type="match status" value="1"/>
</dbReference>
<comment type="caution">
    <text evidence="7">The sequence shown here is derived from an EMBL/GenBank/DDBJ whole genome shotgun (WGS) entry which is preliminary data.</text>
</comment>
<dbReference type="GO" id="GO:0016020">
    <property type="term" value="C:membrane"/>
    <property type="evidence" value="ECO:0007669"/>
    <property type="project" value="InterPro"/>
</dbReference>
<dbReference type="RefSeq" id="WP_068723855.1">
    <property type="nucleotide sequence ID" value="NZ_LSKU01000001.1"/>
</dbReference>
<dbReference type="EMBL" id="LSKU01000001">
    <property type="protein sequence ID" value="KXG43399.1"/>
    <property type="molecule type" value="Genomic_DNA"/>
</dbReference>
<dbReference type="GO" id="GO:0044781">
    <property type="term" value="P:bacterial-type flagellum organization"/>
    <property type="evidence" value="ECO:0007669"/>
    <property type="project" value="InterPro"/>
</dbReference>
<evidence type="ECO:0000313" key="8">
    <source>
        <dbReference type="Proteomes" id="UP000070352"/>
    </source>
</evidence>
<protein>
    <recommendedName>
        <fullName evidence="9">Flagellar protein</fullName>
    </recommendedName>
</protein>
<keyword evidence="8" id="KW-1185">Reference proteome</keyword>
<evidence type="ECO:0000256" key="6">
    <source>
        <dbReference type="SAM" id="Phobius"/>
    </source>
</evidence>
<comment type="subcellular location">
    <subcellularLocation>
        <location evidence="1">Cell membrane</location>
    </subcellularLocation>
</comment>
<proteinExistence type="predicted"/>
<organism evidence="7 8">
    <name type="scientific">Tepidibacillus decaturensis</name>
    <dbReference type="NCBI Taxonomy" id="1413211"/>
    <lineage>
        <taxon>Bacteria</taxon>
        <taxon>Bacillati</taxon>
        <taxon>Bacillota</taxon>
        <taxon>Bacilli</taxon>
        <taxon>Bacillales</taxon>
        <taxon>Bacillaceae</taxon>
        <taxon>Tepidibacillus</taxon>
    </lineage>
</organism>
<gene>
    <name evidence="7" type="ORF">U473_04745</name>
</gene>
<keyword evidence="4 6" id="KW-1133">Transmembrane helix</keyword>
<dbReference type="OrthoDB" id="2376965at2"/>
<feature type="transmembrane region" description="Helical" evidence="6">
    <location>
        <begin position="6"/>
        <end position="28"/>
    </location>
</feature>
<evidence type="ECO:0008006" key="9">
    <source>
        <dbReference type="Google" id="ProtNLM"/>
    </source>
</evidence>
<dbReference type="Proteomes" id="UP000070352">
    <property type="component" value="Unassembled WGS sequence"/>
</dbReference>
<accession>A0A135L3F2</accession>
<evidence type="ECO:0000256" key="1">
    <source>
        <dbReference type="ARBA" id="ARBA00004236"/>
    </source>
</evidence>
<keyword evidence="2" id="KW-1003">Cell membrane</keyword>
<evidence type="ECO:0000256" key="5">
    <source>
        <dbReference type="ARBA" id="ARBA00023136"/>
    </source>
</evidence>
<dbReference type="STRING" id="1413211.U473_04745"/>
<dbReference type="AlphaFoldDB" id="A0A135L3F2"/>
<name>A0A135L3F2_9BACI</name>
<keyword evidence="5 6" id="KW-0472">Membrane</keyword>
<evidence type="ECO:0000256" key="4">
    <source>
        <dbReference type="ARBA" id="ARBA00022989"/>
    </source>
</evidence>
<evidence type="ECO:0000256" key="2">
    <source>
        <dbReference type="ARBA" id="ARBA00022475"/>
    </source>
</evidence>
<evidence type="ECO:0000313" key="7">
    <source>
        <dbReference type="EMBL" id="KXG43399.1"/>
    </source>
</evidence>
<sequence>MISFTLVLQFIFSLGVILGLMYIVFRLLAKKNGMARKSAFKHLGGVPLGQNKSLQIVEIGNKVYLLGVGQEVQLIHILETEEELNSIKQSIQVESEQTHRLIKSIDQIPILKYVRNQISKQRQGIDNMNQFEHVLSEKLNQLKERRRETFNQWLEKHDEKVEKRDQHE</sequence>